<dbReference type="AlphaFoldDB" id="A0ABD1E871"/>
<name>A0ABD1E871_HYPHA</name>
<feature type="non-terminal residue" evidence="1">
    <location>
        <position position="1"/>
    </location>
</feature>
<protein>
    <submittedName>
        <fullName evidence="1">Uncharacterized protein</fullName>
    </submittedName>
</protein>
<reference evidence="1 2" key="1">
    <citation type="submission" date="2024-05" db="EMBL/GenBank/DDBJ databases">
        <title>Genetic variation in Jamaican populations of the coffee berry borer (Hypothenemus hampei).</title>
        <authorList>
            <person name="Errbii M."/>
            <person name="Myrie A."/>
        </authorList>
    </citation>
    <scope>NUCLEOTIDE SEQUENCE [LARGE SCALE GENOMIC DNA]</scope>
    <source>
        <strain evidence="1">JA-Hopewell-2020-01-JO</strain>
        <tissue evidence="1">Whole body</tissue>
    </source>
</reference>
<gene>
    <name evidence="1" type="ORF">ABEB36_011537</name>
</gene>
<dbReference type="Proteomes" id="UP001566132">
    <property type="component" value="Unassembled WGS sequence"/>
</dbReference>
<comment type="caution">
    <text evidence="1">The sequence shown here is derived from an EMBL/GenBank/DDBJ whole genome shotgun (WGS) entry which is preliminary data.</text>
</comment>
<evidence type="ECO:0000313" key="2">
    <source>
        <dbReference type="Proteomes" id="UP001566132"/>
    </source>
</evidence>
<sequence length="56" mass="6420">AFALPNCIRKETSDIIITPDIKDQQTRQIIPGFWGNGETPNHLQLTLQRNYPQEAQ</sequence>
<proteinExistence type="predicted"/>
<organism evidence="1 2">
    <name type="scientific">Hypothenemus hampei</name>
    <name type="common">Coffee berry borer</name>
    <dbReference type="NCBI Taxonomy" id="57062"/>
    <lineage>
        <taxon>Eukaryota</taxon>
        <taxon>Metazoa</taxon>
        <taxon>Ecdysozoa</taxon>
        <taxon>Arthropoda</taxon>
        <taxon>Hexapoda</taxon>
        <taxon>Insecta</taxon>
        <taxon>Pterygota</taxon>
        <taxon>Neoptera</taxon>
        <taxon>Endopterygota</taxon>
        <taxon>Coleoptera</taxon>
        <taxon>Polyphaga</taxon>
        <taxon>Cucujiformia</taxon>
        <taxon>Curculionidae</taxon>
        <taxon>Scolytinae</taxon>
        <taxon>Hypothenemus</taxon>
    </lineage>
</organism>
<evidence type="ECO:0000313" key="1">
    <source>
        <dbReference type="EMBL" id="KAL1490852.1"/>
    </source>
</evidence>
<dbReference type="EMBL" id="JBDJPC010000009">
    <property type="protein sequence ID" value="KAL1490852.1"/>
    <property type="molecule type" value="Genomic_DNA"/>
</dbReference>
<keyword evidence="2" id="KW-1185">Reference proteome</keyword>
<accession>A0ABD1E871</accession>